<name>A0A2I2MFN9_9BACT</name>
<evidence type="ECO:0000256" key="8">
    <source>
        <dbReference type="ARBA" id="ARBA00022827"/>
    </source>
</evidence>
<dbReference type="EMBL" id="LT966316">
    <property type="protein sequence ID" value="SOU92529.1"/>
    <property type="molecule type" value="Genomic_DNA"/>
</dbReference>
<evidence type="ECO:0000256" key="4">
    <source>
        <dbReference type="ARBA" id="ARBA00014791"/>
    </source>
</evidence>
<evidence type="ECO:0000256" key="11">
    <source>
        <dbReference type="ARBA" id="ARBA00023002"/>
    </source>
</evidence>
<evidence type="ECO:0000256" key="18">
    <source>
        <dbReference type="PIRSR" id="PIRSR000350-4"/>
    </source>
</evidence>
<evidence type="ECO:0000256" key="13">
    <source>
        <dbReference type="ARBA" id="ARBA00023284"/>
    </source>
</evidence>
<dbReference type="GO" id="GO:0016668">
    <property type="term" value="F:oxidoreductase activity, acting on a sulfur group of donors, NAD(P) as acceptor"/>
    <property type="evidence" value="ECO:0007669"/>
    <property type="project" value="UniProtKB-UniRule"/>
</dbReference>
<dbReference type="GO" id="GO:0050660">
    <property type="term" value="F:flavin adenine dinucleotide binding"/>
    <property type="evidence" value="ECO:0007669"/>
    <property type="project" value="UniProtKB-UniRule"/>
</dbReference>
<dbReference type="InterPro" id="IPR012999">
    <property type="entry name" value="Pyr_OxRdtase_I_AS"/>
</dbReference>
<dbReference type="NCBIfam" id="TIGR02053">
    <property type="entry name" value="MerA"/>
    <property type="match status" value="1"/>
</dbReference>
<keyword evidence="12" id="KW-1015">Disulfide bond</keyword>
<evidence type="ECO:0000256" key="5">
    <source>
        <dbReference type="ARBA" id="ARBA00022466"/>
    </source>
</evidence>
<dbReference type="GO" id="GO:0045340">
    <property type="term" value="F:mercury ion binding"/>
    <property type="evidence" value="ECO:0007669"/>
    <property type="project" value="InterPro"/>
</dbReference>
<comment type="catalytic activity">
    <reaction evidence="15 16 19">
        <text>Hg + NADP(+) + H(+) = Hg(2+) + NADPH</text>
        <dbReference type="Rhea" id="RHEA:23856"/>
        <dbReference type="ChEBI" id="CHEBI:15378"/>
        <dbReference type="ChEBI" id="CHEBI:16170"/>
        <dbReference type="ChEBI" id="CHEBI:16793"/>
        <dbReference type="ChEBI" id="CHEBI:57783"/>
        <dbReference type="ChEBI" id="CHEBI:58349"/>
        <dbReference type="EC" id="1.16.1.1"/>
    </reaction>
</comment>
<keyword evidence="6 16" id="KW-0285">Flavoprotein</keyword>
<gene>
    <name evidence="19" type="primary">merA</name>
    <name evidence="21" type="ORF">LFTS_01156</name>
</gene>
<dbReference type="PANTHER" id="PTHR43014">
    <property type="entry name" value="MERCURIC REDUCTASE"/>
    <property type="match status" value="1"/>
</dbReference>
<dbReference type="InterPro" id="IPR017969">
    <property type="entry name" value="Heavy-metal-associated_CS"/>
</dbReference>
<dbReference type="InterPro" id="IPR006121">
    <property type="entry name" value="HMA_dom"/>
</dbReference>
<evidence type="ECO:0000256" key="6">
    <source>
        <dbReference type="ARBA" id="ARBA00022630"/>
    </source>
</evidence>
<evidence type="ECO:0000256" key="19">
    <source>
        <dbReference type="RuleBase" id="RU361223"/>
    </source>
</evidence>
<dbReference type="Pfam" id="PF02852">
    <property type="entry name" value="Pyr_redox_dim"/>
    <property type="match status" value="1"/>
</dbReference>
<evidence type="ECO:0000256" key="2">
    <source>
        <dbReference type="ARBA" id="ARBA00011738"/>
    </source>
</evidence>
<dbReference type="Gene3D" id="3.50.50.60">
    <property type="entry name" value="FAD/NAD(P)-binding domain"/>
    <property type="match status" value="2"/>
</dbReference>
<evidence type="ECO:0000256" key="1">
    <source>
        <dbReference type="ARBA" id="ARBA00007532"/>
    </source>
</evidence>
<evidence type="ECO:0000256" key="15">
    <source>
        <dbReference type="ARBA" id="ARBA00048984"/>
    </source>
</evidence>
<keyword evidence="13" id="KW-0676">Redox-active center</keyword>
<dbReference type="SUPFAM" id="SSF55008">
    <property type="entry name" value="HMA, heavy metal-associated domain"/>
    <property type="match status" value="1"/>
</dbReference>
<evidence type="ECO:0000313" key="21">
    <source>
        <dbReference type="EMBL" id="SOU92529.1"/>
    </source>
</evidence>
<evidence type="ECO:0000259" key="20">
    <source>
        <dbReference type="PROSITE" id="PS50846"/>
    </source>
</evidence>
<dbReference type="GO" id="GO:0016152">
    <property type="term" value="F:mercury (II) reductase (NADP+) activity"/>
    <property type="evidence" value="ECO:0007669"/>
    <property type="project" value="UniProtKB-UniRule"/>
</dbReference>
<keyword evidence="17" id="KW-0547">Nucleotide-binding</keyword>
<evidence type="ECO:0000256" key="10">
    <source>
        <dbReference type="ARBA" id="ARBA00022914"/>
    </source>
</evidence>
<dbReference type="PANTHER" id="PTHR43014:SF2">
    <property type="entry name" value="MERCURIC REDUCTASE"/>
    <property type="match status" value="1"/>
</dbReference>
<feature type="domain" description="HMA" evidence="20">
    <location>
        <begin position="2"/>
        <end position="67"/>
    </location>
</feature>
<dbReference type="InterPro" id="IPR036163">
    <property type="entry name" value="HMA_dom_sf"/>
</dbReference>
<comment type="cofactor">
    <cofactor evidence="16 17 19">
        <name>FAD</name>
        <dbReference type="ChEBI" id="CHEBI:57692"/>
    </cofactor>
    <text evidence="16 17 19">Binds 1 FAD per subunit.</text>
</comment>
<feature type="binding site" evidence="17">
    <location>
        <begin position="266"/>
        <end position="273"/>
    </location>
    <ligand>
        <name>NAD(+)</name>
        <dbReference type="ChEBI" id="CHEBI:57540"/>
    </ligand>
</feature>
<dbReference type="InterPro" id="IPR023753">
    <property type="entry name" value="FAD/NAD-binding_dom"/>
</dbReference>
<evidence type="ECO:0000256" key="17">
    <source>
        <dbReference type="PIRSR" id="PIRSR000350-3"/>
    </source>
</evidence>
<evidence type="ECO:0000256" key="7">
    <source>
        <dbReference type="ARBA" id="ARBA00022723"/>
    </source>
</evidence>
<sequence>MNTVRLTITGMTCDSCADHVREALEHVKGVSGVSVSYPGGTAEIEIAPGTPISDLVEAVRGAGYDARTVDQPGVSGSEETGRYPGKSLRVAVIGTGGAAMAGALKAAERGARVTVIERGTIGGTCVNVGCVPSKILIRMGHVAHLRRTSPFDSGISPCEPSVDRPRLREQQKARIEELRAAKYETVLEENENITVIRGEARFKGGHELIVNGADGSQETVAFDRCLVATGASPAVPPIPGLSGTPFWTSTDALDCEEIPRRLAVIGGSFVGVELAQAFARLGSLVAVLTRRTFLSREDPLIGQTVASFFREEGIEIVENARIERVVFDKDRFLLHVGGKWVTADRILVATGRTPNTSGLDLANVGVRTDAGGHIVVDPFLRTSASDIYAAGDCTPLPAFVYVAAAAGTRAGINMTGGEIVIDTDVVPAVIFTEPQVSTVGMSESRAREAGIEVDVRVLPLDNVPRALANFDTRGFIKMVAEARTGRLLGVQAVAPEAGEFIQTAALAIRSRMTVLELSDLLFPYLTMGEGLKLAAQTFYKDIRKLSCCAG</sequence>
<keyword evidence="8 16" id="KW-0274">FAD</keyword>
<dbReference type="CDD" id="cd00371">
    <property type="entry name" value="HMA"/>
    <property type="match status" value="1"/>
</dbReference>
<dbReference type="InterPro" id="IPR016156">
    <property type="entry name" value="FAD/NAD-linked_Rdtase_dimer_sf"/>
</dbReference>
<evidence type="ECO:0000256" key="3">
    <source>
        <dbReference type="ARBA" id="ARBA00012661"/>
    </source>
</evidence>
<protein>
    <recommendedName>
        <fullName evidence="4 16">Mercuric reductase</fullName>
        <ecNumber evidence="3 16">1.16.1.1</ecNumber>
    </recommendedName>
    <alternativeName>
        <fullName evidence="14 16">Hg(II) reductase</fullName>
    </alternativeName>
</protein>
<dbReference type="InterPro" id="IPR004099">
    <property type="entry name" value="Pyr_nucl-diS_OxRdtase_dimer"/>
</dbReference>
<feature type="disulfide bond" description="Redox-active" evidence="18">
    <location>
        <begin position="125"/>
        <end position="130"/>
    </location>
</feature>
<feature type="binding site" evidence="17">
    <location>
        <position position="351"/>
    </location>
    <ligand>
        <name>NAD(+)</name>
        <dbReference type="ChEBI" id="CHEBI:57540"/>
    </ligand>
</feature>
<dbReference type="Pfam" id="PF00403">
    <property type="entry name" value="HMA"/>
    <property type="match status" value="1"/>
</dbReference>
<dbReference type="SUPFAM" id="SSF55424">
    <property type="entry name" value="FAD/NAD-linked reductases, dimerisation (C-terminal) domain"/>
    <property type="match status" value="1"/>
</dbReference>
<evidence type="ECO:0000256" key="16">
    <source>
        <dbReference type="PIRNR" id="PIRNR000350"/>
    </source>
</evidence>
<comment type="function">
    <text evidence="16">Resistance to Hg(2+) in bacteria appears to be governed by a specialized system which includes mercuric reductase. MerA protein is responsible for volatilizing mercury as Hg(0).</text>
</comment>
<dbReference type="PROSITE" id="PS00076">
    <property type="entry name" value="PYRIDINE_REDOX_1"/>
    <property type="match status" value="1"/>
</dbReference>
<comment type="subunit">
    <text evidence="2 16 19">Homodimer.</text>
</comment>
<comment type="similarity">
    <text evidence="1 16 19">Belongs to the class-I pyridine nucleotide-disulfide oxidoreductase family.</text>
</comment>
<keyword evidence="10 16" id="KW-0476">Mercury</keyword>
<keyword evidence="11 16" id="KW-0560">Oxidoreductase</keyword>
<dbReference type="PIRSF" id="PIRSF000350">
    <property type="entry name" value="Mercury_reductase_MerA"/>
    <property type="match status" value="1"/>
</dbReference>
<dbReference type="InterPro" id="IPR036188">
    <property type="entry name" value="FAD/NAD-bd_sf"/>
</dbReference>
<dbReference type="AlphaFoldDB" id="A0A2I2MFN9"/>
<feature type="binding site" evidence="17">
    <location>
        <position position="134"/>
    </location>
    <ligand>
        <name>FAD</name>
        <dbReference type="ChEBI" id="CHEBI:57692"/>
    </ligand>
</feature>
<dbReference type="GO" id="GO:0003955">
    <property type="term" value="F:NAD(P)H dehydrogenase (quinone) activity"/>
    <property type="evidence" value="ECO:0007669"/>
    <property type="project" value="TreeGrafter"/>
</dbReference>
<dbReference type="GO" id="GO:0050787">
    <property type="term" value="P:detoxification of mercury ion"/>
    <property type="evidence" value="ECO:0007669"/>
    <property type="project" value="InterPro"/>
</dbReference>
<keyword evidence="7 16" id="KW-0479">Metal-binding</keyword>
<dbReference type="Gene3D" id="3.30.390.30">
    <property type="match status" value="1"/>
</dbReference>
<dbReference type="InterPro" id="IPR021179">
    <property type="entry name" value="Mercury_reductase_MerA"/>
</dbReference>
<dbReference type="Pfam" id="PF07992">
    <property type="entry name" value="Pyr_redox_2"/>
    <property type="match status" value="1"/>
</dbReference>
<dbReference type="EC" id="1.16.1.1" evidence="3 16"/>
<feature type="binding site" evidence="17">
    <location>
        <position position="392"/>
    </location>
    <ligand>
        <name>FAD</name>
        <dbReference type="ChEBI" id="CHEBI:57692"/>
    </ligand>
</feature>
<dbReference type="PROSITE" id="PS50846">
    <property type="entry name" value="HMA_2"/>
    <property type="match status" value="1"/>
</dbReference>
<keyword evidence="5 16" id="KW-0475">Mercuric resistance</keyword>
<dbReference type="GO" id="GO:0050661">
    <property type="term" value="F:NADP binding"/>
    <property type="evidence" value="ECO:0007669"/>
    <property type="project" value="InterPro"/>
</dbReference>
<evidence type="ECO:0000256" key="14">
    <source>
        <dbReference type="ARBA" id="ARBA00031725"/>
    </source>
</evidence>
<dbReference type="FunFam" id="3.30.390.30:FF:000001">
    <property type="entry name" value="Dihydrolipoyl dehydrogenase"/>
    <property type="match status" value="1"/>
</dbReference>
<evidence type="ECO:0000256" key="9">
    <source>
        <dbReference type="ARBA" id="ARBA00022857"/>
    </source>
</evidence>
<organism evidence="21">
    <name type="scientific">Leptospirillum ferriphilum</name>
    <dbReference type="NCBI Taxonomy" id="178606"/>
    <lineage>
        <taxon>Bacteria</taxon>
        <taxon>Pseudomonadati</taxon>
        <taxon>Nitrospirota</taxon>
        <taxon>Nitrospiria</taxon>
        <taxon>Nitrospirales</taxon>
        <taxon>Nitrospiraceae</taxon>
        <taxon>Leptospirillum</taxon>
    </lineage>
</organism>
<dbReference type="SUPFAM" id="SSF51905">
    <property type="entry name" value="FAD/NAD(P)-binding domain"/>
    <property type="match status" value="1"/>
</dbReference>
<dbReference type="PROSITE" id="PS01047">
    <property type="entry name" value="HMA_1"/>
    <property type="match status" value="1"/>
</dbReference>
<accession>A0A2I2MFN9</accession>
<dbReference type="Gene3D" id="3.30.70.100">
    <property type="match status" value="1"/>
</dbReference>
<proteinExistence type="inferred from homology"/>
<dbReference type="InterPro" id="IPR001100">
    <property type="entry name" value="Pyr_nuc-diS_OxRdtase"/>
</dbReference>
<dbReference type="PRINTS" id="PR00945">
    <property type="entry name" value="HGRDTASE"/>
</dbReference>
<dbReference type="NCBIfam" id="NF010311">
    <property type="entry name" value="PRK13748.1"/>
    <property type="match status" value="1"/>
</dbReference>
<keyword evidence="17" id="KW-0520">NAD</keyword>
<evidence type="ECO:0000256" key="12">
    <source>
        <dbReference type="ARBA" id="ARBA00023157"/>
    </source>
</evidence>
<reference evidence="21" key="1">
    <citation type="submission" date="2017-12" db="EMBL/GenBank/DDBJ databases">
        <authorList>
            <consortium name="SysMetEx"/>
        </authorList>
    </citation>
    <scope>NUCLEOTIDE SEQUENCE</scope>
    <source>
        <strain evidence="21">Pb_238</strain>
    </source>
</reference>
<keyword evidence="9 16" id="KW-0521">NADP</keyword>